<gene>
    <name evidence="1" type="ORF">TCAL_11261</name>
</gene>
<dbReference type="SUPFAM" id="SSF117281">
    <property type="entry name" value="Kelch motif"/>
    <property type="match status" value="1"/>
</dbReference>
<feature type="non-terminal residue" evidence="1">
    <location>
        <position position="1"/>
    </location>
</feature>
<name>A0A553P3M8_TIGCA</name>
<feature type="non-terminal residue" evidence="1">
    <location>
        <position position="285"/>
    </location>
</feature>
<proteinExistence type="predicted"/>
<dbReference type="Proteomes" id="UP000318571">
    <property type="component" value="Chromosome 7"/>
</dbReference>
<accession>A0A553P3M8</accession>
<reference evidence="1 2" key="1">
    <citation type="journal article" date="2018" name="Nat. Ecol. Evol.">
        <title>Genomic signatures of mitonuclear coevolution across populations of Tigriopus californicus.</title>
        <authorList>
            <person name="Barreto F.S."/>
            <person name="Watson E.T."/>
            <person name="Lima T.G."/>
            <person name="Willett C.S."/>
            <person name="Edmands S."/>
            <person name="Li W."/>
            <person name="Burton R.S."/>
        </authorList>
    </citation>
    <scope>NUCLEOTIDE SEQUENCE [LARGE SCALE GENOMIC DNA]</scope>
    <source>
        <strain evidence="1 2">San Diego</strain>
    </source>
</reference>
<sequence>VALLQNTSGSFLEYFSLPNPNATYLRIPDFTEIESFPIHHCFDWGLLICASKLRVCKKWIYGSEAWVDGPTMLNRHLETLDYNQVGMVNNNLWVIGGFAKGRAYSPTEYYSPEGQWVLGPNLSHPLNRFGVAPVSDWQVLIVGGIMNGITQSKIKLFDLVTGNWSDIDYHPHELILVACARHILLNGTSVVICTGGQCSYTCGGSVDNLKITGVYDIDAGIWNLTPEWDLPMKCARPRMRILEGRLFIMGGEFEDGKNNRVLEFREEETPVWQELESLPSTAEIE</sequence>
<dbReference type="InterPro" id="IPR015915">
    <property type="entry name" value="Kelch-typ_b-propeller"/>
</dbReference>
<dbReference type="AlphaFoldDB" id="A0A553P3M8"/>
<dbReference type="Gene3D" id="2.120.10.80">
    <property type="entry name" value="Kelch-type beta propeller"/>
    <property type="match status" value="1"/>
</dbReference>
<evidence type="ECO:0000313" key="2">
    <source>
        <dbReference type="Proteomes" id="UP000318571"/>
    </source>
</evidence>
<protein>
    <recommendedName>
        <fullName evidence="3">BACK domain-containing protein</fullName>
    </recommendedName>
</protein>
<dbReference type="EMBL" id="VCGU01000008">
    <property type="protein sequence ID" value="TRY72297.1"/>
    <property type="molecule type" value="Genomic_DNA"/>
</dbReference>
<organism evidence="1 2">
    <name type="scientific">Tigriopus californicus</name>
    <name type="common">Marine copepod</name>
    <dbReference type="NCBI Taxonomy" id="6832"/>
    <lineage>
        <taxon>Eukaryota</taxon>
        <taxon>Metazoa</taxon>
        <taxon>Ecdysozoa</taxon>
        <taxon>Arthropoda</taxon>
        <taxon>Crustacea</taxon>
        <taxon>Multicrustacea</taxon>
        <taxon>Hexanauplia</taxon>
        <taxon>Copepoda</taxon>
        <taxon>Harpacticoida</taxon>
        <taxon>Harpacticidae</taxon>
        <taxon>Tigriopus</taxon>
    </lineage>
</organism>
<keyword evidence="2" id="KW-1185">Reference proteome</keyword>
<evidence type="ECO:0000313" key="1">
    <source>
        <dbReference type="EMBL" id="TRY72297.1"/>
    </source>
</evidence>
<evidence type="ECO:0008006" key="3">
    <source>
        <dbReference type="Google" id="ProtNLM"/>
    </source>
</evidence>
<comment type="caution">
    <text evidence="1">The sequence shown here is derived from an EMBL/GenBank/DDBJ whole genome shotgun (WGS) entry which is preliminary data.</text>
</comment>